<dbReference type="EMBL" id="CP031423">
    <property type="protein sequence ID" value="AZS36298.1"/>
    <property type="molecule type" value="Genomic_DNA"/>
</dbReference>
<sequence>MHTTLAPHSATRLVAPSTSSTIAFVALLIALVARQVFAIWEGYDGSMTYDDLRRLGDAYWPMNLLVFGPAYAIGFTAQAILAWRLGRGRGRVVTWLGATLLLVGGTLFALVATAHSLPYDWASHRGILDEATGRAVVEAFDTVGTASLVPYILAAQAVIALGALVTAVGARLSGTLPTWVLVAVILLVLAFALVPSAPGTAITIGLALIQTVVWAVLGWFGFRHAQRGAGAVRTGE</sequence>
<evidence type="ECO:0000313" key="2">
    <source>
        <dbReference type="EMBL" id="AZS36298.1"/>
    </source>
</evidence>
<name>A0A3Q9IX58_9MICO</name>
<dbReference type="RefSeq" id="WP_127095009.1">
    <property type="nucleotide sequence ID" value="NZ_CP031423.1"/>
</dbReference>
<feature type="transmembrane region" description="Helical" evidence="1">
    <location>
        <begin position="21"/>
        <end position="40"/>
    </location>
</feature>
<evidence type="ECO:0000256" key="1">
    <source>
        <dbReference type="SAM" id="Phobius"/>
    </source>
</evidence>
<feature type="transmembrane region" description="Helical" evidence="1">
    <location>
        <begin position="176"/>
        <end position="194"/>
    </location>
</feature>
<dbReference type="Proteomes" id="UP000276888">
    <property type="component" value="Chromosome"/>
</dbReference>
<gene>
    <name evidence="2" type="ORF">CVS47_00899</name>
</gene>
<keyword evidence="1" id="KW-1133">Transmembrane helix</keyword>
<evidence type="ECO:0008006" key="4">
    <source>
        <dbReference type="Google" id="ProtNLM"/>
    </source>
</evidence>
<feature type="transmembrane region" description="Helical" evidence="1">
    <location>
        <begin position="93"/>
        <end position="114"/>
    </location>
</feature>
<organism evidence="2 3">
    <name type="scientific">Microbacterium lemovicicum</name>
    <dbReference type="NCBI Taxonomy" id="1072463"/>
    <lineage>
        <taxon>Bacteria</taxon>
        <taxon>Bacillati</taxon>
        <taxon>Actinomycetota</taxon>
        <taxon>Actinomycetes</taxon>
        <taxon>Micrococcales</taxon>
        <taxon>Microbacteriaceae</taxon>
        <taxon>Microbacterium</taxon>
    </lineage>
</organism>
<protein>
    <recommendedName>
        <fullName evidence="4">DUF4386 family protein</fullName>
    </recommendedName>
</protein>
<feature type="transmembrane region" description="Helical" evidence="1">
    <location>
        <begin position="148"/>
        <end position="169"/>
    </location>
</feature>
<accession>A0A3Q9IX58</accession>
<keyword evidence="1" id="KW-0812">Transmembrane</keyword>
<keyword evidence="1" id="KW-0472">Membrane</keyword>
<keyword evidence="3" id="KW-1185">Reference proteome</keyword>
<feature type="transmembrane region" description="Helical" evidence="1">
    <location>
        <begin position="200"/>
        <end position="222"/>
    </location>
</feature>
<evidence type="ECO:0000313" key="3">
    <source>
        <dbReference type="Proteomes" id="UP000276888"/>
    </source>
</evidence>
<reference evidence="2 3" key="1">
    <citation type="submission" date="2018-08" db="EMBL/GenBank/DDBJ databases">
        <title>Microbacterium lemovicicum sp. nov., a bacterium isolated from a natural uranium-rich soil.</title>
        <authorList>
            <person name="ORTET P."/>
        </authorList>
    </citation>
    <scope>NUCLEOTIDE SEQUENCE [LARGE SCALE GENOMIC DNA]</scope>
    <source>
        <strain evidence="2 3">Viu22</strain>
    </source>
</reference>
<proteinExistence type="predicted"/>
<feature type="transmembrane region" description="Helical" evidence="1">
    <location>
        <begin position="60"/>
        <end position="81"/>
    </location>
</feature>
<dbReference type="KEGG" id="mlv:CVS47_00899"/>
<dbReference type="OrthoDB" id="3404770at2"/>
<dbReference type="AlphaFoldDB" id="A0A3Q9IX58"/>